<dbReference type="InterPro" id="IPR023753">
    <property type="entry name" value="FAD/NAD-binding_dom"/>
</dbReference>
<dbReference type="AlphaFoldDB" id="A0A2N4US51"/>
<proteinExistence type="inferred from homology"/>
<reference evidence="13 14" key="1">
    <citation type="journal article" date="2018" name="Syst. Appl. Microbiol.">
        <title>Photobacterium carnosum sp. nov., isolated from spoiled modified atmosphere packaged poultry meat.</title>
        <authorList>
            <person name="Hilgarth M."/>
            <person name="Fuertes S."/>
            <person name="Ehrmann M."/>
            <person name="Vogel R.F."/>
        </authorList>
    </citation>
    <scope>NUCLEOTIDE SEQUENCE [LARGE SCALE GENOMIC DNA]</scope>
    <source>
        <strain evidence="13 14">TMW 2.2021</strain>
    </source>
</reference>
<dbReference type="RefSeq" id="WP_101768971.1">
    <property type="nucleotide sequence ID" value="NZ_BPPU01000001.1"/>
</dbReference>
<dbReference type="GO" id="GO:0003955">
    <property type="term" value="F:NAD(P)H dehydrogenase (quinone) activity"/>
    <property type="evidence" value="ECO:0007669"/>
    <property type="project" value="TreeGrafter"/>
</dbReference>
<dbReference type="Pfam" id="PF09335">
    <property type="entry name" value="VTT_dom"/>
    <property type="match status" value="1"/>
</dbReference>
<keyword evidence="8" id="KW-0520">NAD</keyword>
<feature type="transmembrane region" description="Helical" evidence="9">
    <location>
        <begin position="79"/>
        <end position="103"/>
    </location>
</feature>
<feature type="domain" description="Pyridine nucleotide-disulphide oxidoreductase dimerisation" evidence="10">
    <location>
        <begin position="582"/>
        <end position="688"/>
    </location>
</feature>
<evidence type="ECO:0000256" key="6">
    <source>
        <dbReference type="ARBA" id="ARBA00023157"/>
    </source>
</evidence>
<gene>
    <name evidence="13" type="primary">lpdA</name>
    <name evidence="13" type="ORF">CIK00_11330</name>
</gene>
<feature type="transmembrane region" description="Helical" evidence="9">
    <location>
        <begin position="163"/>
        <end position="182"/>
    </location>
</feature>
<keyword evidence="6" id="KW-1015">Disulfide bond</keyword>
<dbReference type="Pfam" id="PF07992">
    <property type="entry name" value="Pyr_redox_2"/>
    <property type="match status" value="1"/>
</dbReference>
<dbReference type="NCBIfam" id="TIGR01350">
    <property type="entry name" value="lipoamide_DH"/>
    <property type="match status" value="1"/>
</dbReference>
<evidence type="ECO:0000256" key="9">
    <source>
        <dbReference type="SAM" id="Phobius"/>
    </source>
</evidence>
<comment type="catalytic activity">
    <reaction evidence="8">
        <text>N(6)-[(R)-dihydrolipoyl]-L-lysyl-[protein] + NAD(+) = N(6)-[(R)-lipoyl]-L-lysyl-[protein] + NADH + H(+)</text>
        <dbReference type="Rhea" id="RHEA:15045"/>
        <dbReference type="Rhea" id="RHEA-COMP:10474"/>
        <dbReference type="Rhea" id="RHEA-COMP:10475"/>
        <dbReference type="ChEBI" id="CHEBI:15378"/>
        <dbReference type="ChEBI" id="CHEBI:57540"/>
        <dbReference type="ChEBI" id="CHEBI:57945"/>
        <dbReference type="ChEBI" id="CHEBI:83099"/>
        <dbReference type="ChEBI" id="CHEBI:83100"/>
        <dbReference type="EC" id="1.8.1.4"/>
    </reaction>
</comment>
<feature type="domain" description="FAD/NAD(P)-binding" evidence="11">
    <location>
        <begin position="239"/>
        <end position="560"/>
    </location>
</feature>
<dbReference type="PRINTS" id="PR00411">
    <property type="entry name" value="PNDRDTASEI"/>
</dbReference>
<dbReference type="PRINTS" id="PR00368">
    <property type="entry name" value="FADPNR"/>
</dbReference>
<dbReference type="Proteomes" id="UP000234420">
    <property type="component" value="Unassembled WGS sequence"/>
</dbReference>
<dbReference type="GO" id="GO:0004148">
    <property type="term" value="F:dihydrolipoyl dehydrogenase (NADH) activity"/>
    <property type="evidence" value="ECO:0007669"/>
    <property type="project" value="UniProtKB-EC"/>
</dbReference>
<feature type="domain" description="VTT" evidence="12">
    <location>
        <begin position="70"/>
        <end position="184"/>
    </location>
</feature>
<evidence type="ECO:0000256" key="3">
    <source>
        <dbReference type="ARBA" id="ARBA00022827"/>
    </source>
</evidence>
<dbReference type="GO" id="GO:0050660">
    <property type="term" value="F:flavin adenine dinucleotide binding"/>
    <property type="evidence" value="ECO:0007669"/>
    <property type="project" value="InterPro"/>
</dbReference>
<evidence type="ECO:0000313" key="13">
    <source>
        <dbReference type="EMBL" id="PLC57833.1"/>
    </source>
</evidence>
<organism evidence="13 14">
    <name type="scientific">Photobacterium carnosum</name>
    <dbReference type="NCBI Taxonomy" id="2023717"/>
    <lineage>
        <taxon>Bacteria</taxon>
        <taxon>Pseudomonadati</taxon>
        <taxon>Pseudomonadota</taxon>
        <taxon>Gammaproteobacteria</taxon>
        <taxon>Vibrionales</taxon>
        <taxon>Vibrionaceae</taxon>
        <taxon>Photobacterium</taxon>
    </lineage>
</organism>
<dbReference type="InterPro" id="IPR036188">
    <property type="entry name" value="FAD/NAD-bd_sf"/>
</dbReference>
<comment type="miscellaneous">
    <text evidence="8">The active site is a redox-active disulfide bond.</text>
</comment>
<dbReference type="InterPro" id="IPR006258">
    <property type="entry name" value="Lipoamide_DH"/>
</dbReference>
<feature type="transmembrane region" description="Helical" evidence="9">
    <location>
        <begin position="194"/>
        <end position="218"/>
    </location>
</feature>
<keyword evidence="7 8" id="KW-0676">Redox-active center</keyword>
<dbReference type="InterPro" id="IPR012999">
    <property type="entry name" value="Pyr_OxRdtase_I_AS"/>
</dbReference>
<feature type="transmembrane region" description="Helical" evidence="9">
    <location>
        <begin position="7"/>
        <end position="29"/>
    </location>
</feature>
<comment type="cofactor">
    <cofactor evidence="8">
        <name>FAD</name>
        <dbReference type="ChEBI" id="CHEBI:57692"/>
    </cofactor>
    <text evidence="8">Binds 1 FAD per subunit.</text>
</comment>
<keyword evidence="9" id="KW-1133">Transmembrane helix</keyword>
<dbReference type="Gene3D" id="3.50.50.60">
    <property type="entry name" value="FAD/NAD(P)-binding domain"/>
    <property type="match status" value="2"/>
</dbReference>
<dbReference type="PANTHER" id="PTHR43014:SF2">
    <property type="entry name" value="MERCURIC REDUCTASE"/>
    <property type="match status" value="1"/>
</dbReference>
<evidence type="ECO:0000256" key="1">
    <source>
        <dbReference type="ARBA" id="ARBA00007532"/>
    </source>
</evidence>
<accession>A0A2N4US51</accession>
<keyword evidence="14" id="KW-1185">Reference proteome</keyword>
<keyword evidence="3 8" id="KW-0274">FAD</keyword>
<protein>
    <recommendedName>
        <fullName evidence="8">Dihydrolipoyl dehydrogenase</fullName>
        <ecNumber evidence="8">1.8.1.4</ecNumber>
    </recommendedName>
</protein>
<dbReference type="InterPro" id="IPR032816">
    <property type="entry name" value="VTT_dom"/>
</dbReference>
<comment type="caution">
    <text evidence="13">The sequence shown here is derived from an EMBL/GenBank/DDBJ whole genome shotgun (WGS) entry which is preliminary data.</text>
</comment>
<evidence type="ECO:0000256" key="8">
    <source>
        <dbReference type="RuleBase" id="RU003692"/>
    </source>
</evidence>
<dbReference type="InterPro" id="IPR004099">
    <property type="entry name" value="Pyr_nucl-diS_OxRdtase_dimer"/>
</dbReference>
<dbReference type="EMBL" id="NPIB01000012">
    <property type="protein sequence ID" value="PLC57833.1"/>
    <property type="molecule type" value="Genomic_DNA"/>
</dbReference>
<dbReference type="FunFam" id="3.30.390.30:FF:000001">
    <property type="entry name" value="Dihydrolipoyl dehydrogenase"/>
    <property type="match status" value="1"/>
</dbReference>
<evidence type="ECO:0000259" key="12">
    <source>
        <dbReference type="Pfam" id="PF09335"/>
    </source>
</evidence>
<evidence type="ECO:0000313" key="14">
    <source>
        <dbReference type="Proteomes" id="UP000234420"/>
    </source>
</evidence>
<evidence type="ECO:0000256" key="7">
    <source>
        <dbReference type="ARBA" id="ARBA00023284"/>
    </source>
</evidence>
<comment type="similarity">
    <text evidence="1 8">Belongs to the class-I pyridine nucleotide-disulfide oxidoreductase family.</text>
</comment>
<name>A0A2N4US51_9GAMM</name>
<keyword evidence="4" id="KW-0521">NADP</keyword>
<dbReference type="InterPro" id="IPR016156">
    <property type="entry name" value="FAD/NAD-linked_Rdtase_dimer_sf"/>
</dbReference>
<evidence type="ECO:0000256" key="2">
    <source>
        <dbReference type="ARBA" id="ARBA00022630"/>
    </source>
</evidence>
<keyword evidence="2 8" id="KW-0285">Flavoprotein</keyword>
<dbReference type="Gene3D" id="3.30.390.30">
    <property type="match status" value="1"/>
</dbReference>
<keyword evidence="9" id="KW-0812">Transmembrane</keyword>
<feature type="transmembrane region" description="Helical" evidence="9">
    <location>
        <begin position="239"/>
        <end position="259"/>
    </location>
</feature>
<evidence type="ECO:0000256" key="4">
    <source>
        <dbReference type="ARBA" id="ARBA00022857"/>
    </source>
</evidence>
<dbReference type="PROSITE" id="PS00076">
    <property type="entry name" value="PYRIDINE_REDOX_1"/>
    <property type="match status" value="1"/>
</dbReference>
<dbReference type="EC" id="1.8.1.4" evidence="8"/>
<keyword evidence="9" id="KW-0472">Membrane</keyword>
<sequence>MKRNKILLLTVILAIIGTWFYFDLGQFLTLDAAKQEQLTLQHHILENPITAYISFFSLYILVTALSIPGASILTLLGAALFGFWASLIMVSFASTIGATLAFLSSRFILRDWVQTKFGNRLTTLNNGIEKEGGFYLLSLRLIPVFPFFLINLLMGLTIIKTRTFFWVSQLGMLAGTAVYINAGTQLGKIDSLSGIVSVPVLFSLVLLGLFPLLTKWIMKTMTMKKQYKQWQKPARFDQNLVVIGAGSGGLVSAYIAAAVKAEVTLIERHKMGGDCLNTGCVPSKALIRAAHTAADIKNASTLGIDAQINHIDFAQVMERIHNVIAKIEPHDSIERYSQLGVNCVTGDATILSPWEVEVNGTRITTRNIVIATGARPLVPAIPGLDTVNYLTSDTVWQLTALPKRLLILGGGPIGCELAQSFCRLGAEVTIVERSPQLLNREDRDAAQLVEQSLTHDGVNILLQHNAVQFESTLDDNGQPIQRVVVEHDNQQVSIEFDAVMVALGRVANVQGFGLEELGITTTERGTVAVNQYLQTQYPNIYAVGDVAGPYQLTHVAAHQAWYAAVNSLFGAVKKFKVDYSVIPAVTYTAPELARVGINEKEAQAQGIDYEVTRYGLDDLDRAIADGYDEGFIKILTPKGSDKILGATIVGHHAGDLLAEFTLAMRHNLGLNKILDTIHPYPTMSEGAKYTAGVWKKAHAPQKLLAWVKKYHQWMRS</sequence>
<keyword evidence="5 8" id="KW-0560">Oxidoreductase</keyword>
<evidence type="ECO:0000256" key="5">
    <source>
        <dbReference type="ARBA" id="ARBA00023002"/>
    </source>
</evidence>
<dbReference type="GO" id="GO:0005886">
    <property type="term" value="C:plasma membrane"/>
    <property type="evidence" value="ECO:0007669"/>
    <property type="project" value="UniProtKB-ARBA"/>
</dbReference>
<dbReference type="Pfam" id="PF02852">
    <property type="entry name" value="Pyr_redox_dim"/>
    <property type="match status" value="1"/>
</dbReference>
<evidence type="ECO:0000259" key="11">
    <source>
        <dbReference type="Pfam" id="PF07992"/>
    </source>
</evidence>
<feature type="transmembrane region" description="Helical" evidence="9">
    <location>
        <begin position="134"/>
        <end position="156"/>
    </location>
</feature>
<dbReference type="SUPFAM" id="SSF55424">
    <property type="entry name" value="FAD/NAD-linked reductases, dimerisation (C-terminal) domain"/>
    <property type="match status" value="1"/>
</dbReference>
<dbReference type="SUPFAM" id="SSF51905">
    <property type="entry name" value="FAD/NAD(P)-binding domain"/>
    <property type="match status" value="1"/>
</dbReference>
<dbReference type="PANTHER" id="PTHR43014">
    <property type="entry name" value="MERCURIC REDUCTASE"/>
    <property type="match status" value="1"/>
</dbReference>
<feature type="transmembrane region" description="Helical" evidence="9">
    <location>
        <begin position="49"/>
        <end position="67"/>
    </location>
</feature>
<evidence type="ECO:0000259" key="10">
    <source>
        <dbReference type="Pfam" id="PF02852"/>
    </source>
</evidence>